<dbReference type="OrthoDB" id="10355484at2759"/>
<gene>
    <name evidence="2" type="ORF">PSALAMII_LOCUS9577</name>
</gene>
<dbReference type="Proteomes" id="UP001152646">
    <property type="component" value="Unassembled WGS sequence"/>
</dbReference>
<sequence length="62" mass="7020">MRVIWGSLVFLLSNLFVFSVVFDFHSPSPTDGYRPAFDFDICYVSSFANALILVTNVPRSSR</sequence>
<evidence type="ECO:0000256" key="1">
    <source>
        <dbReference type="SAM" id="SignalP"/>
    </source>
</evidence>
<proteinExistence type="predicted"/>
<keyword evidence="1" id="KW-0732">Signal</keyword>
<evidence type="ECO:0000313" key="2">
    <source>
        <dbReference type="EMBL" id="CAG8414822.1"/>
    </source>
</evidence>
<name>A0A9W4NVH2_9EURO</name>
<dbReference type="EMBL" id="CAJVPA010000228">
    <property type="protein sequence ID" value="CAG8414822.1"/>
    <property type="molecule type" value="Genomic_DNA"/>
</dbReference>
<feature type="chain" id="PRO_5040917496" evidence="1">
    <location>
        <begin position="20"/>
        <end position="62"/>
    </location>
</feature>
<evidence type="ECO:0000313" key="3">
    <source>
        <dbReference type="Proteomes" id="UP001152646"/>
    </source>
</evidence>
<feature type="signal peptide" evidence="1">
    <location>
        <begin position="1"/>
        <end position="19"/>
    </location>
</feature>
<protein>
    <submittedName>
        <fullName evidence="2">Uncharacterized protein</fullName>
    </submittedName>
</protein>
<accession>A0A9W4NVH2</accession>
<comment type="caution">
    <text evidence="2">The sequence shown here is derived from an EMBL/GenBank/DDBJ whole genome shotgun (WGS) entry which is preliminary data.</text>
</comment>
<reference evidence="2" key="1">
    <citation type="submission" date="2021-07" db="EMBL/GenBank/DDBJ databases">
        <authorList>
            <person name="Branca A.L. A."/>
        </authorList>
    </citation>
    <scope>NUCLEOTIDE SEQUENCE</scope>
</reference>
<dbReference type="AlphaFoldDB" id="A0A9W4NVH2"/>
<organism evidence="2 3">
    <name type="scientific">Penicillium salamii</name>
    <dbReference type="NCBI Taxonomy" id="1612424"/>
    <lineage>
        <taxon>Eukaryota</taxon>
        <taxon>Fungi</taxon>
        <taxon>Dikarya</taxon>
        <taxon>Ascomycota</taxon>
        <taxon>Pezizomycotina</taxon>
        <taxon>Eurotiomycetes</taxon>
        <taxon>Eurotiomycetidae</taxon>
        <taxon>Eurotiales</taxon>
        <taxon>Aspergillaceae</taxon>
        <taxon>Penicillium</taxon>
    </lineage>
</organism>